<dbReference type="InterPro" id="IPR000225">
    <property type="entry name" value="Armadillo"/>
</dbReference>
<dbReference type="AlphaFoldDB" id="G0UNI7"/>
<sequence length="1117" mass="122652">MDDLFIRLISGSPRQDHVRIENKTPEYTILCAHTPNEGDRIALLMKRFRTSTEGSSAQTMIYLLQTCTETDVAPDEVENIVESLVSFAKDHPTWTDTIRWICTFVHYYCTDEFTVSLFSEFDVPSIAVRALKENPQKGQLVLAACTLLSHFNLYPIGDGISQLTRALSMHSTDPLVCKAACRALAEFTSYVAEAPDLYASVNKEFLSAGGMDVLERVLRDQIGNEEITTHASRIVANTVGSAGSAASEPDTKVIMYLAEALERYSNSEQLCSHTFRIFSVFPSSPHINMNLVAAHFRATESEVVLLEVIHFLCSVAINVKALKQLIHSTGCVHRVLEVMRKYPGSPLIQGYACSLLSYLSFDSETITTHITESGGILLVLKAMENFPESEDLLVSACAALSGLTFNNVKGQEVVVQNRGVALILQAMRHGKSARLQDNGCLALGTMCWNSDLKADVIRLGGVQMIMKALEAHYTSSGLVKNACRALAQIAFNCEAYRDDMHASGVIPLIMKGMAEHPTFDRVQMHGCVALSYLSWNNEPNSAQIISNNGYAVIISAMRNHSHNAEVQEHASRALANIGGTFSDELAPALELIVGAMRRHEHVCEVQEETCRAIVTLSLISASYKDKLFELGAAECVIAAMRNFPSIQVVQQEACNALAHLAYEHPKLNNAVTELKGVEFLLKAMKAYVNVPKIQLNACGGLSALAFDNTIAQKQIYDLGGVACIIRAMENFERLRMLELGCSVLGTLAWNSEIKESVAVVAIPEILKSMRVHHASPLLQKSTCRAISQFAFNSESNRKLLAESGAIPLIVTAMRTHITTDKLLVHGIKALTYLCWENSQVAESIINEGIEGVLQNIVDTYPAGTRVCGEASHLSKILFRKVSSSSSPLARVCSPPVFSPVSVSQTPGSHAVRCDVAAILSPPLRDATDVCHFYGYQFGANQDDDWQSPEQDKSSKNPCQQPKQQLRQRNNPGDRKSQEQPEVKEKDGGGGRRRRNRRRGGHNRPERQPNQCEIPEALSRGTSHHRGANHPAWSRQRGNGPSRLVSPDDLWDDPDPSTYHGNRELGNLSWQQIELSLQGDGQQPASGGRPYRGGRGGRRYGGIRNSAPGQGRGDNRGK</sequence>
<organism evidence="3">
    <name type="scientific">Trypanosoma congolense (strain IL3000)</name>
    <dbReference type="NCBI Taxonomy" id="1068625"/>
    <lineage>
        <taxon>Eukaryota</taxon>
        <taxon>Discoba</taxon>
        <taxon>Euglenozoa</taxon>
        <taxon>Kinetoplastea</taxon>
        <taxon>Metakinetoplastina</taxon>
        <taxon>Trypanosomatida</taxon>
        <taxon>Trypanosomatidae</taxon>
        <taxon>Trypanosoma</taxon>
        <taxon>Nannomonas</taxon>
    </lineage>
</organism>
<feature type="compositionally biased region" description="Basic and acidic residues" evidence="1">
    <location>
        <begin position="971"/>
        <end position="989"/>
    </location>
</feature>
<protein>
    <recommendedName>
        <fullName evidence="2">LRRK2 ARM repeat domain-containing protein</fullName>
    </recommendedName>
</protein>
<dbReference type="InterPro" id="IPR016024">
    <property type="entry name" value="ARM-type_fold"/>
</dbReference>
<feature type="domain" description="LRRK2 ARM repeat" evidence="2">
    <location>
        <begin position="299"/>
        <end position="622"/>
    </location>
</feature>
<name>G0UNI7_TRYCI</name>
<accession>G0UNI7</accession>
<dbReference type="EMBL" id="HE575319">
    <property type="protein sequence ID" value="CCC90947.1"/>
    <property type="molecule type" value="Genomic_DNA"/>
</dbReference>
<feature type="compositionally biased region" description="Polar residues" evidence="1">
    <location>
        <begin position="955"/>
        <end position="970"/>
    </location>
</feature>
<dbReference type="SMART" id="SM00185">
    <property type="entry name" value="ARM"/>
    <property type="match status" value="13"/>
</dbReference>
<feature type="compositionally biased region" description="Basic residues" evidence="1">
    <location>
        <begin position="990"/>
        <end position="1001"/>
    </location>
</feature>
<proteinExistence type="predicted"/>
<dbReference type="InterPro" id="IPR056597">
    <property type="entry name" value="ARM_LRRK2"/>
</dbReference>
<evidence type="ECO:0000256" key="1">
    <source>
        <dbReference type="SAM" id="MobiDB-lite"/>
    </source>
</evidence>
<dbReference type="PANTHER" id="PTHR22895:SF6">
    <property type="match status" value="1"/>
</dbReference>
<dbReference type="PANTHER" id="PTHR22895">
    <property type="entry name" value="ARMADILLO REPEAT-CONTAINING PROTEIN 6"/>
    <property type="match status" value="1"/>
</dbReference>
<dbReference type="SUPFAM" id="SSF48371">
    <property type="entry name" value="ARM repeat"/>
    <property type="match status" value="3"/>
</dbReference>
<dbReference type="Pfam" id="PF23744">
    <property type="entry name" value="ARM_LRRK2"/>
    <property type="match status" value="2"/>
</dbReference>
<dbReference type="InterPro" id="IPR011989">
    <property type="entry name" value="ARM-like"/>
</dbReference>
<gene>
    <name evidence="3" type="ORF">TCIL3000_6_1820</name>
</gene>
<feature type="compositionally biased region" description="Polar residues" evidence="1">
    <location>
        <begin position="1067"/>
        <end position="1084"/>
    </location>
</feature>
<feature type="domain" description="LRRK2 ARM repeat" evidence="2">
    <location>
        <begin position="635"/>
        <end position="882"/>
    </location>
</feature>
<reference evidence="3" key="1">
    <citation type="journal article" date="2012" name="Proc. Natl. Acad. Sci. U.S.A.">
        <title>Antigenic diversity is generated by distinct evolutionary mechanisms in African trypanosome species.</title>
        <authorList>
            <person name="Jackson A.P."/>
            <person name="Berry A."/>
            <person name="Aslett M."/>
            <person name="Allison H.C."/>
            <person name="Burton P."/>
            <person name="Vavrova-Anderson J."/>
            <person name="Brown R."/>
            <person name="Browne H."/>
            <person name="Corton N."/>
            <person name="Hauser H."/>
            <person name="Gamble J."/>
            <person name="Gilderthorp R."/>
            <person name="Marcello L."/>
            <person name="McQuillan J."/>
            <person name="Otto T.D."/>
            <person name="Quail M.A."/>
            <person name="Sanders M.J."/>
            <person name="van Tonder A."/>
            <person name="Ginger M.L."/>
            <person name="Field M.C."/>
            <person name="Barry J.D."/>
            <person name="Hertz-Fowler C."/>
            <person name="Berriman M."/>
        </authorList>
    </citation>
    <scope>NUCLEOTIDE SEQUENCE</scope>
    <source>
        <strain evidence="3">IL3000</strain>
    </source>
</reference>
<dbReference type="FunFam" id="1.25.10.10:FF:000980">
    <property type="entry name" value="Hypothetical_protein_-_conserved"/>
    <property type="match status" value="1"/>
</dbReference>
<evidence type="ECO:0000259" key="2">
    <source>
        <dbReference type="Pfam" id="PF23744"/>
    </source>
</evidence>
<feature type="region of interest" description="Disordered" evidence="1">
    <location>
        <begin position="941"/>
        <end position="1117"/>
    </location>
</feature>
<evidence type="ECO:0000313" key="3">
    <source>
        <dbReference type="EMBL" id="CCC90947.1"/>
    </source>
</evidence>
<dbReference type="Gene3D" id="1.25.10.10">
    <property type="entry name" value="Leucine-rich Repeat Variant"/>
    <property type="match status" value="4"/>
</dbReference>
<dbReference type="VEuPathDB" id="TriTrypDB:TcIL3000_6_1820"/>